<feature type="domain" description="Gp5/Type VI secretion system Vgr protein OB-fold" evidence="2">
    <location>
        <begin position="17"/>
        <end position="82"/>
    </location>
</feature>
<gene>
    <name evidence="3" type="ORF">ACIPEN_14215</name>
</gene>
<name>A0ABW8F118_9BURK</name>
<keyword evidence="4" id="KW-1185">Reference proteome</keyword>
<dbReference type="NCBIfam" id="TIGR01644">
    <property type="entry name" value="phage_P2_V"/>
    <property type="match status" value="1"/>
</dbReference>
<organism evidence="3 4">
    <name type="scientific">Herbaspirillum chlorophenolicum</name>
    <dbReference type="NCBI Taxonomy" id="211589"/>
    <lineage>
        <taxon>Bacteria</taxon>
        <taxon>Pseudomonadati</taxon>
        <taxon>Pseudomonadota</taxon>
        <taxon>Betaproteobacteria</taxon>
        <taxon>Burkholderiales</taxon>
        <taxon>Oxalobacteraceae</taxon>
        <taxon>Herbaspirillum</taxon>
    </lineage>
</organism>
<dbReference type="InterPro" id="IPR013046">
    <property type="entry name" value="GpV/Gp45"/>
</dbReference>
<feature type="region of interest" description="Disordered" evidence="1">
    <location>
        <begin position="194"/>
        <end position="213"/>
    </location>
</feature>
<dbReference type="Pfam" id="PF04717">
    <property type="entry name" value="Phage_base_V"/>
    <property type="match status" value="1"/>
</dbReference>
<dbReference type="Gene3D" id="2.40.50.230">
    <property type="entry name" value="Gp5 N-terminal domain"/>
    <property type="match status" value="1"/>
</dbReference>
<accession>A0ABW8F118</accession>
<evidence type="ECO:0000313" key="4">
    <source>
        <dbReference type="Proteomes" id="UP001617427"/>
    </source>
</evidence>
<dbReference type="EMBL" id="JBIUZV010000007">
    <property type="protein sequence ID" value="MFJ3046982.1"/>
    <property type="molecule type" value="Genomic_DNA"/>
</dbReference>
<dbReference type="InterPro" id="IPR037026">
    <property type="entry name" value="Vgr_OB-fold_dom_sf"/>
</dbReference>
<sequence length="213" mass="22198">MSDISEIIRVIPNLIRTGNVEQINADKVRVRLSPTLLTTWLQWVALRAGDVVEWSPLSIGEQVVVLSPNGDLTQGKVLGGLFSTDSPAPETALKLRAIHYPDGAIVRYDFEVHALAAILPGGSSALVKADEVTADAKQTTCTGDVTIKGNLTVEGMSALNNGMQVKGGAGGVAAIINGEVQATGDVVAGDISLQNHRTSGVKHGDEVSEGPTP</sequence>
<evidence type="ECO:0000313" key="3">
    <source>
        <dbReference type="EMBL" id="MFJ3046982.1"/>
    </source>
</evidence>
<protein>
    <submittedName>
        <fullName evidence="3">Phage baseplate assembly protein V</fullName>
    </submittedName>
</protein>
<dbReference type="RefSeq" id="WP_402701373.1">
    <property type="nucleotide sequence ID" value="NZ_JBIUZV010000007.1"/>
</dbReference>
<dbReference type="Proteomes" id="UP001617427">
    <property type="component" value="Unassembled WGS sequence"/>
</dbReference>
<comment type="caution">
    <text evidence="3">The sequence shown here is derived from an EMBL/GenBank/DDBJ whole genome shotgun (WGS) entry which is preliminary data.</text>
</comment>
<reference evidence="3 4" key="1">
    <citation type="submission" date="2024-10" db="EMBL/GenBank/DDBJ databases">
        <title>The Natural Products Discovery Center: Release of the First 8490 Sequenced Strains for Exploring Actinobacteria Biosynthetic Diversity.</title>
        <authorList>
            <person name="Kalkreuter E."/>
            <person name="Kautsar S.A."/>
            <person name="Yang D."/>
            <person name="Bader C.D."/>
            <person name="Teijaro C.N."/>
            <person name="Fluegel L."/>
            <person name="Davis C.M."/>
            <person name="Simpson J.R."/>
            <person name="Lauterbach L."/>
            <person name="Steele A.D."/>
            <person name="Gui C."/>
            <person name="Meng S."/>
            <person name="Li G."/>
            <person name="Viehrig K."/>
            <person name="Ye F."/>
            <person name="Su P."/>
            <person name="Kiefer A.F."/>
            <person name="Nichols A."/>
            <person name="Cepeda A.J."/>
            <person name="Yan W."/>
            <person name="Fan B."/>
            <person name="Jiang Y."/>
            <person name="Adhikari A."/>
            <person name="Zheng C.-J."/>
            <person name="Schuster L."/>
            <person name="Cowan T.M."/>
            <person name="Smanski M.J."/>
            <person name="Chevrette M.G."/>
            <person name="De Carvalho L.P.S."/>
            <person name="Shen B."/>
        </authorList>
    </citation>
    <scope>NUCLEOTIDE SEQUENCE [LARGE SCALE GENOMIC DNA]</scope>
    <source>
        <strain evidence="3 4">NPDC087045</strain>
    </source>
</reference>
<evidence type="ECO:0000259" key="2">
    <source>
        <dbReference type="Pfam" id="PF04717"/>
    </source>
</evidence>
<evidence type="ECO:0000256" key="1">
    <source>
        <dbReference type="SAM" id="MobiDB-lite"/>
    </source>
</evidence>
<dbReference type="InterPro" id="IPR006531">
    <property type="entry name" value="Gp5/Vgr_OB"/>
</dbReference>
<dbReference type="Gene3D" id="6.20.150.10">
    <property type="match status" value="1"/>
</dbReference>
<proteinExistence type="predicted"/>